<dbReference type="InterPro" id="IPR001667">
    <property type="entry name" value="DDH_dom"/>
</dbReference>
<dbReference type="Pfam" id="PF17768">
    <property type="entry name" value="RecJ_OB"/>
    <property type="match status" value="1"/>
</dbReference>
<keyword evidence="4" id="KW-0378">Hydrolase</keyword>
<organism evidence="10 11">
    <name type="scientific">Candidatus Dojkabacteria bacterium</name>
    <dbReference type="NCBI Taxonomy" id="2099670"/>
    <lineage>
        <taxon>Bacteria</taxon>
        <taxon>Candidatus Dojkabacteria</taxon>
    </lineage>
</organism>
<dbReference type="InterPro" id="IPR051673">
    <property type="entry name" value="SSDNA_exonuclease_RecJ"/>
</dbReference>
<evidence type="ECO:0000256" key="2">
    <source>
        <dbReference type="ARBA" id="ARBA00019841"/>
    </source>
</evidence>
<reference evidence="10" key="1">
    <citation type="submission" date="2020-04" db="EMBL/GenBank/DDBJ databases">
        <authorList>
            <person name="Zhang T."/>
        </authorList>
    </citation>
    <scope>NUCLEOTIDE SEQUENCE</scope>
    <source>
        <strain evidence="10">HKST-UBA17</strain>
    </source>
</reference>
<dbReference type="GO" id="GO:0006310">
    <property type="term" value="P:DNA recombination"/>
    <property type="evidence" value="ECO:0007669"/>
    <property type="project" value="InterPro"/>
</dbReference>
<dbReference type="AlphaFoldDB" id="A0A955I1J7"/>
<keyword evidence="3" id="KW-0540">Nuclease</keyword>
<dbReference type="Proteomes" id="UP000741282">
    <property type="component" value="Unassembled WGS sequence"/>
</dbReference>
<evidence type="ECO:0000256" key="4">
    <source>
        <dbReference type="ARBA" id="ARBA00022801"/>
    </source>
</evidence>
<comment type="similarity">
    <text evidence="1">Belongs to the RecJ family.</text>
</comment>
<reference evidence="10" key="2">
    <citation type="journal article" date="2021" name="Microbiome">
        <title>Successional dynamics and alternative stable states in a saline activated sludge microbial community over 9 years.</title>
        <authorList>
            <person name="Wang Y."/>
            <person name="Ye J."/>
            <person name="Ju F."/>
            <person name="Liu L."/>
            <person name="Boyd J.A."/>
            <person name="Deng Y."/>
            <person name="Parks D.H."/>
            <person name="Jiang X."/>
            <person name="Yin X."/>
            <person name="Woodcroft B.J."/>
            <person name="Tyson G.W."/>
            <person name="Hugenholtz P."/>
            <person name="Polz M.F."/>
            <person name="Zhang T."/>
        </authorList>
    </citation>
    <scope>NUCLEOTIDE SEQUENCE</scope>
    <source>
        <strain evidence="10">HKST-UBA17</strain>
    </source>
</reference>
<keyword evidence="5 10" id="KW-0269">Exonuclease</keyword>
<feature type="domain" description="DHHA1" evidence="8">
    <location>
        <begin position="354"/>
        <end position="447"/>
    </location>
</feature>
<dbReference type="EMBL" id="JAGQLN010000011">
    <property type="protein sequence ID" value="MCA9376935.1"/>
    <property type="molecule type" value="Genomic_DNA"/>
</dbReference>
<evidence type="ECO:0000256" key="1">
    <source>
        <dbReference type="ARBA" id="ARBA00005915"/>
    </source>
</evidence>
<dbReference type="Pfam" id="PF02272">
    <property type="entry name" value="DHHA1"/>
    <property type="match status" value="1"/>
</dbReference>
<name>A0A955I1J7_9BACT</name>
<dbReference type="NCBIfam" id="TIGR00644">
    <property type="entry name" value="recJ"/>
    <property type="match status" value="1"/>
</dbReference>
<evidence type="ECO:0000259" key="9">
    <source>
        <dbReference type="Pfam" id="PF17768"/>
    </source>
</evidence>
<protein>
    <recommendedName>
        <fullName evidence="2">Single-stranded-DNA-specific exonuclease RecJ</fullName>
    </recommendedName>
</protein>
<keyword evidence="6" id="KW-0175">Coiled coil</keyword>
<feature type="domain" description="DDH" evidence="7">
    <location>
        <begin position="79"/>
        <end position="219"/>
    </location>
</feature>
<dbReference type="InterPro" id="IPR003156">
    <property type="entry name" value="DHHA1_dom"/>
</dbReference>
<evidence type="ECO:0000313" key="11">
    <source>
        <dbReference type="Proteomes" id="UP000741282"/>
    </source>
</evidence>
<evidence type="ECO:0000256" key="5">
    <source>
        <dbReference type="ARBA" id="ARBA00022839"/>
    </source>
</evidence>
<dbReference type="InterPro" id="IPR038763">
    <property type="entry name" value="DHH_sf"/>
</dbReference>
<dbReference type="SUPFAM" id="SSF64182">
    <property type="entry name" value="DHH phosphoesterases"/>
    <property type="match status" value="1"/>
</dbReference>
<feature type="coiled-coil region" evidence="6">
    <location>
        <begin position="320"/>
        <end position="347"/>
    </location>
</feature>
<evidence type="ECO:0000256" key="6">
    <source>
        <dbReference type="SAM" id="Coils"/>
    </source>
</evidence>
<dbReference type="InterPro" id="IPR041122">
    <property type="entry name" value="RecJ_OB"/>
</dbReference>
<dbReference type="Gene3D" id="3.10.310.30">
    <property type="match status" value="1"/>
</dbReference>
<accession>A0A955I1J7</accession>
<evidence type="ECO:0000259" key="8">
    <source>
        <dbReference type="Pfam" id="PF02272"/>
    </source>
</evidence>
<dbReference type="Pfam" id="PF01368">
    <property type="entry name" value="DHH"/>
    <property type="match status" value="1"/>
</dbReference>
<dbReference type="Gene3D" id="3.90.1640.30">
    <property type="match status" value="1"/>
</dbReference>
<evidence type="ECO:0000313" key="10">
    <source>
        <dbReference type="EMBL" id="MCA9376935.1"/>
    </source>
</evidence>
<feature type="domain" description="RecJ OB" evidence="9">
    <location>
        <begin position="469"/>
        <end position="567"/>
    </location>
</feature>
<evidence type="ECO:0000256" key="3">
    <source>
        <dbReference type="ARBA" id="ARBA00022722"/>
    </source>
</evidence>
<dbReference type="PANTHER" id="PTHR30255">
    <property type="entry name" value="SINGLE-STRANDED-DNA-SPECIFIC EXONUCLEASE RECJ"/>
    <property type="match status" value="1"/>
</dbReference>
<sequence>MTYESVKKWILPGSPPVSLLKKYKIDPVIAGLLLQRGIKPAEEQKFLYPTIDQIPSHKDLFGAKTAAIKIRDHIEKGSKILIHGDFDADGICATTILWEFLYRELSKHLGKKIDVLPYIPDRVEEGYGLSESSIDSLKELGADLVITVDCGIRDKDLIEKYMSQDLDFIVTDHHVPPEDLFSTQLSYTVVHPMHPKKPYPQQEISGATVAFLLTQALRDVYKISRSVNTPGLDLAAFSTITDMMPLTGSNRALVNSGLIKLRSGDRLGLSTLALQAGMKKEDIDTYHIGFILGPRINATGRIGSPLDGVRLLSTQNRKQASELSLKLEQLNSRRQQLTEEILREVQDQIDPSKSIIIAVGTNWPEGIIGLVAGKIMEQHSKPTVVISKNSGGARGSARSLEGFHITNALEKLSDHLVKYGGHSEAAGFNIDPSQIDTLVGKLEEIASDEIGDSILQKELKIELLLNDLSLDLRFIEKLQLTAPWGIGNRKPLQGLMRCVVIDKRMMGKNGDHLKLELKLDTPETLEAIMFNCQEDIAKINVDDLIDIAGYLDINRWNGNVSIQFSIKEWRYSDQALQA</sequence>
<dbReference type="GO" id="GO:0008409">
    <property type="term" value="F:5'-3' exonuclease activity"/>
    <property type="evidence" value="ECO:0007669"/>
    <property type="project" value="InterPro"/>
</dbReference>
<dbReference type="PANTHER" id="PTHR30255:SF2">
    <property type="entry name" value="SINGLE-STRANDED-DNA-SPECIFIC EXONUCLEASE RECJ"/>
    <property type="match status" value="1"/>
</dbReference>
<dbReference type="GO" id="GO:0006281">
    <property type="term" value="P:DNA repair"/>
    <property type="evidence" value="ECO:0007669"/>
    <property type="project" value="InterPro"/>
</dbReference>
<evidence type="ECO:0000259" key="7">
    <source>
        <dbReference type="Pfam" id="PF01368"/>
    </source>
</evidence>
<proteinExistence type="inferred from homology"/>
<dbReference type="GO" id="GO:0003676">
    <property type="term" value="F:nucleic acid binding"/>
    <property type="evidence" value="ECO:0007669"/>
    <property type="project" value="InterPro"/>
</dbReference>
<gene>
    <name evidence="10" type="primary">recJ</name>
    <name evidence="10" type="ORF">KC685_03385</name>
</gene>
<comment type="caution">
    <text evidence="10">The sequence shown here is derived from an EMBL/GenBank/DDBJ whole genome shotgun (WGS) entry which is preliminary data.</text>
</comment>
<dbReference type="InterPro" id="IPR004610">
    <property type="entry name" value="RecJ"/>
</dbReference>